<keyword evidence="4 7" id="KW-0812">Transmembrane</keyword>
<dbReference type="PANTHER" id="PTHR23511:SF34">
    <property type="entry name" value="SYNAPTIC VESICLE GLYCOPROTEIN 2"/>
    <property type="match status" value="1"/>
</dbReference>
<dbReference type="RefSeq" id="WP_285881595.1">
    <property type="nucleotide sequence ID" value="NZ_JARFYN010000030.1"/>
</dbReference>
<evidence type="ECO:0000256" key="3">
    <source>
        <dbReference type="ARBA" id="ARBA00022448"/>
    </source>
</evidence>
<reference evidence="9" key="1">
    <citation type="submission" date="2023-06" db="EMBL/GenBank/DDBJ databases">
        <title>Phylogenetic Diversity of Rhizobium strains.</title>
        <authorList>
            <person name="Moura F.T."/>
            <person name="Helene L.C.F."/>
            <person name="Hungria M."/>
        </authorList>
    </citation>
    <scope>NUCLEOTIDE SEQUENCE</scope>
    <source>
        <strain evidence="9">CCGE524</strain>
    </source>
</reference>
<evidence type="ECO:0000256" key="4">
    <source>
        <dbReference type="ARBA" id="ARBA00022692"/>
    </source>
</evidence>
<dbReference type="EMBL" id="JARFYN010000030">
    <property type="protein sequence ID" value="MDL2408203.1"/>
    <property type="molecule type" value="Genomic_DNA"/>
</dbReference>
<dbReference type="InterPro" id="IPR036259">
    <property type="entry name" value="MFS_trans_sf"/>
</dbReference>
<comment type="subcellular location">
    <subcellularLocation>
        <location evidence="1">Membrane</location>
        <topology evidence="1">Multi-pass membrane protein</topology>
    </subcellularLocation>
</comment>
<protein>
    <submittedName>
        <fullName evidence="9">MFS transporter</fullName>
    </submittedName>
</protein>
<feature type="transmembrane region" description="Helical" evidence="7">
    <location>
        <begin position="111"/>
        <end position="130"/>
    </location>
</feature>
<keyword evidence="10" id="KW-1185">Reference proteome</keyword>
<dbReference type="Gene3D" id="1.20.1250.20">
    <property type="entry name" value="MFS general substrate transporter like domains"/>
    <property type="match status" value="1"/>
</dbReference>
<feature type="transmembrane region" description="Helical" evidence="7">
    <location>
        <begin position="290"/>
        <end position="311"/>
    </location>
</feature>
<dbReference type="InterPro" id="IPR005829">
    <property type="entry name" value="Sugar_transporter_CS"/>
</dbReference>
<gene>
    <name evidence="9" type="ORF">PY650_21650</name>
</gene>
<feature type="transmembrane region" description="Helical" evidence="7">
    <location>
        <begin position="318"/>
        <end position="336"/>
    </location>
</feature>
<evidence type="ECO:0000313" key="10">
    <source>
        <dbReference type="Proteomes" id="UP001172630"/>
    </source>
</evidence>
<dbReference type="Pfam" id="PF07690">
    <property type="entry name" value="MFS_1"/>
    <property type="match status" value="1"/>
</dbReference>
<feature type="transmembrane region" description="Helical" evidence="7">
    <location>
        <begin position="174"/>
        <end position="193"/>
    </location>
</feature>
<dbReference type="SUPFAM" id="SSF103473">
    <property type="entry name" value="MFS general substrate transporter"/>
    <property type="match status" value="1"/>
</dbReference>
<evidence type="ECO:0000256" key="2">
    <source>
        <dbReference type="ARBA" id="ARBA00010992"/>
    </source>
</evidence>
<name>A0ABT7KLR3_9HYPH</name>
<feature type="transmembrane region" description="Helical" evidence="7">
    <location>
        <begin position="255"/>
        <end position="278"/>
    </location>
</feature>
<keyword evidence="5 7" id="KW-1133">Transmembrane helix</keyword>
<keyword evidence="6 7" id="KW-0472">Membrane</keyword>
<evidence type="ECO:0000256" key="6">
    <source>
        <dbReference type="ARBA" id="ARBA00023136"/>
    </source>
</evidence>
<keyword evidence="3" id="KW-0813">Transport</keyword>
<feature type="transmembrane region" description="Helical" evidence="7">
    <location>
        <begin position="83"/>
        <end position="105"/>
    </location>
</feature>
<dbReference type="Proteomes" id="UP001172630">
    <property type="component" value="Unassembled WGS sequence"/>
</dbReference>
<dbReference type="InterPro" id="IPR020846">
    <property type="entry name" value="MFS_dom"/>
</dbReference>
<feature type="domain" description="Major facilitator superfamily (MFS) profile" evidence="8">
    <location>
        <begin position="1"/>
        <end position="431"/>
    </location>
</feature>
<evidence type="ECO:0000313" key="9">
    <source>
        <dbReference type="EMBL" id="MDL2408203.1"/>
    </source>
</evidence>
<dbReference type="PANTHER" id="PTHR23511">
    <property type="entry name" value="SYNAPTIC VESICLE GLYCOPROTEIN 2"/>
    <property type="match status" value="1"/>
</dbReference>
<comment type="similarity">
    <text evidence="2">Belongs to the major facilitator superfamily. Sugar transporter (TC 2.A.1.1) family.</text>
</comment>
<proteinExistence type="inferred from homology"/>
<comment type="caution">
    <text evidence="9">The sequence shown here is derived from an EMBL/GenBank/DDBJ whole genome shotgun (WGS) entry which is preliminary data.</text>
</comment>
<dbReference type="InterPro" id="IPR011701">
    <property type="entry name" value="MFS"/>
</dbReference>
<organism evidence="9 10">
    <name type="scientific">Rhizobium calliandrae</name>
    <dbReference type="NCBI Taxonomy" id="1312182"/>
    <lineage>
        <taxon>Bacteria</taxon>
        <taxon>Pseudomonadati</taxon>
        <taxon>Pseudomonadota</taxon>
        <taxon>Alphaproteobacteria</taxon>
        <taxon>Hyphomicrobiales</taxon>
        <taxon>Rhizobiaceae</taxon>
        <taxon>Rhizobium/Agrobacterium group</taxon>
        <taxon>Rhizobium</taxon>
    </lineage>
</organism>
<accession>A0ABT7KLR3</accession>
<feature type="transmembrane region" description="Helical" evidence="7">
    <location>
        <begin position="406"/>
        <end position="427"/>
    </location>
</feature>
<dbReference type="PROSITE" id="PS50850">
    <property type="entry name" value="MFS"/>
    <property type="match status" value="1"/>
</dbReference>
<evidence type="ECO:0000259" key="8">
    <source>
        <dbReference type="PROSITE" id="PS50850"/>
    </source>
</evidence>
<feature type="transmembrane region" description="Helical" evidence="7">
    <location>
        <begin position="377"/>
        <end position="400"/>
    </location>
</feature>
<evidence type="ECO:0000256" key="5">
    <source>
        <dbReference type="ARBA" id="ARBA00022989"/>
    </source>
</evidence>
<feature type="transmembrane region" description="Helical" evidence="7">
    <location>
        <begin position="142"/>
        <end position="162"/>
    </location>
</feature>
<evidence type="ECO:0000256" key="7">
    <source>
        <dbReference type="SAM" id="Phobius"/>
    </source>
</evidence>
<dbReference type="PROSITE" id="PS00216">
    <property type="entry name" value="SUGAR_TRANSPORT_1"/>
    <property type="match status" value="1"/>
</dbReference>
<feature type="transmembrane region" description="Helical" evidence="7">
    <location>
        <begin position="12"/>
        <end position="34"/>
    </location>
</feature>
<sequence>MISELDDLPLTRLHVWTLVACAAGFTFDLAEIAFGNILSAVFSAPPHVVGSTQLSWLLASVYIGAAVGAPIVGILADRYGRRTMLISAMVLLAASSLLAGCTSGIVDLIVWRAVAGVSLGAYPPLMFAYLTDLLPARRRGPVTVMATAFAYLGPPAFIFLVRGLTPVAPMGIEAWRWGFAVAAVGALACSLGFRRVPESPRWLLQRGRIDDANSIIESFRRSAEVMPAIPAPVSIDRNGEQDIASRARSLWREALFLLPLFLLTPWTTVGFSLLSGAVLVHKGISLQDSLLLIGIGTLAPFAGTLAAGAIVDHLERRVFLTINALIMGLLGLLFGASQSSFLLLTTATTFNVVLSLFLPVLVLFAAEATSTAHRARLTAWSWTSNRVGSALVPIVLLPILERYGAVEMFAAVACTIPVFIGMLWFFARPAQAGRTVK</sequence>
<feature type="transmembrane region" description="Helical" evidence="7">
    <location>
        <begin position="54"/>
        <end position="76"/>
    </location>
</feature>
<feature type="transmembrane region" description="Helical" evidence="7">
    <location>
        <begin position="342"/>
        <end position="365"/>
    </location>
</feature>
<evidence type="ECO:0000256" key="1">
    <source>
        <dbReference type="ARBA" id="ARBA00004141"/>
    </source>
</evidence>